<keyword evidence="12" id="KW-1185">Reference proteome</keyword>
<keyword evidence="7" id="KW-0325">Glycoprotein</keyword>
<name>A0AAD4EL25_9AGAM</name>
<comment type="subcellular location">
    <subcellularLocation>
        <location evidence="1">Membrane</location>
        <topology evidence="1">Multi-pass membrane protein</topology>
    </subcellularLocation>
</comment>
<dbReference type="GO" id="GO:0005975">
    <property type="term" value="P:carbohydrate metabolic process"/>
    <property type="evidence" value="ECO:0007669"/>
    <property type="project" value="UniProtKB-ARBA"/>
</dbReference>
<evidence type="ECO:0000256" key="6">
    <source>
        <dbReference type="ARBA" id="ARBA00023136"/>
    </source>
</evidence>
<sequence>MSSSKRLFSLNPSFHHYLALSTGTLAVLAGILHYIISGRADPLHCNSLLTRGTWLDENHRNWQPDGCMLHTYQSKDTTSCLASRRVVFIGDSLPITPPDDDHKHSNYSFTSDSVTRLDFFWDPYLNTSGTLSLVHGHLPSPGVDDRPAILVLGSGLWYLRYATTGGLPAWEANMESLLESVSAAQRKPADEVIILPVEDIVSSKLSPERAETMHSSDVDAMNSDLHHRINPPSPAIYSIFSSSPAALPVSLPLVFNKMLDDASTQDGLHFSDDIVKAHANILLNLRCNHVWPKTSPFDKTCCRAYPLPSFLQLAIIAAVVVYGPVMWYLAYTRNPTKSISFAGEYRPAVVFGLSIGLIFIADRTGFWLKEQKQFNPWTFGFLMLCSLAAGLTTVKRADKDMGFLNRDQTDEWKGWMQVAILIYHYLGASKISGIYNPIRVLVAAYLFMTGYGHTTFYIKKADFAFLRIAQVLVRLNLLTVVLVYTMDVNYLSYYFSPLVSMWFLIVYGTMAIGSQYNDRMPFLLSKIAISMGMFTWFMTETWILDTVFAFLEQIFSIHWSAREWSFRVVLDLWIVYFGMLLAIAVIKIQAYRLTDHHLWPMAESKFTYNAWHRYISFLPIVASITLRNASPSLRSCSSRAFAFIGRCSLETFIIQYHLWLAGDTKGVLVLLPGTRWRPINFVISTIIFIYISNHVSHATGELTTWICGNKESSLPTSTRNVTRHTASSGSSAESVPLATDVQSKDGDSHPVKPDSPVRPTRRWVDRLADGTLPQREPGYKVWYKESGWIPGVKAKLVVWIGVMWLANSLWAST</sequence>
<feature type="domain" description="Cas1p 10 TM acyl transferase" evidence="10">
    <location>
        <begin position="295"/>
        <end position="597"/>
    </location>
</feature>
<feature type="transmembrane region" description="Helical" evidence="9">
    <location>
        <begin position="491"/>
        <end position="510"/>
    </location>
</feature>
<protein>
    <submittedName>
        <fullName evidence="11">10 TM acyl transferase domain found in Cas1p-domain-containing protein</fullName>
    </submittedName>
</protein>
<dbReference type="RefSeq" id="XP_041233745.1">
    <property type="nucleotide sequence ID" value="XM_041378148.1"/>
</dbReference>
<dbReference type="Pfam" id="PF07779">
    <property type="entry name" value="Cas1_AcylT"/>
    <property type="match status" value="2"/>
</dbReference>
<feature type="compositionally biased region" description="Basic and acidic residues" evidence="8">
    <location>
        <begin position="742"/>
        <end position="752"/>
    </location>
</feature>
<keyword evidence="5 9" id="KW-1133">Transmembrane helix</keyword>
<comment type="similarity">
    <text evidence="2">Belongs to the PC-esterase family. CASD1 subfamily.</text>
</comment>
<evidence type="ECO:0000256" key="5">
    <source>
        <dbReference type="ARBA" id="ARBA00022989"/>
    </source>
</evidence>
<accession>A0AAD4EL25</accession>
<proteinExistence type="inferred from homology"/>
<evidence type="ECO:0000313" key="11">
    <source>
        <dbReference type="EMBL" id="KAG1908170.1"/>
    </source>
</evidence>
<dbReference type="PANTHER" id="PTHR13533:SF1">
    <property type="entry name" value="N-ACETYLNEURAMINATE 9-O-ACETYLTRANSFERASE"/>
    <property type="match status" value="1"/>
</dbReference>
<feature type="region of interest" description="Disordered" evidence="8">
    <location>
        <begin position="714"/>
        <end position="760"/>
    </location>
</feature>
<feature type="domain" description="Cas1p 10 TM acyl transferase" evidence="10">
    <location>
        <begin position="603"/>
        <end position="714"/>
    </location>
</feature>
<dbReference type="InterPro" id="IPR012419">
    <property type="entry name" value="Cas1_AcylTrans_dom"/>
</dbReference>
<evidence type="ECO:0000256" key="7">
    <source>
        <dbReference type="ARBA" id="ARBA00023180"/>
    </source>
</evidence>
<dbReference type="GO" id="GO:0005794">
    <property type="term" value="C:Golgi apparatus"/>
    <property type="evidence" value="ECO:0007669"/>
    <property type="project" value="UniProtKB-ARBA"/>
</dbReference>
<dbReference type="AlphaFoldDB" id="A0AAD4EL25"/>
<keyword evidence="4 9" id="KW-0812">Transmembrane</keyword>
<evidence type="ECO:0000256" key="8">
    <source>
        <dbReference type="SAM" id="MobiDB-lite"/>
    </source>
</evidence>
<evidence type="ECO:0000256" key="4">
    <source>
        <dbReference type="ARBA" id="ARBA00022692"/>
    </source>
</evidence>
<feature type="transmembrane region" description="Helical" evidence="9">
    <location>
        <begin position="415"/>
        <end position="435"/>
    </location>
</feature>
<keyword evidence="3 11" id="KW-0808">Transferase</keyword>
<evidence type="ECO:0000256" key="9">
    <source>
        <dbReference type="SAM" id="Phobius"/>
    </source>
</evidence>
<comment type="caution">
    <text evidence="11">The sequence shown here is derived from an EMBL/GenBank/DDBJ whole genome shotgun (WGS) entry which is preliminary data.</text>
</comment>
<feature type="transmembrane region" description="Helical" evidence="9">
    <location>
        <begin position="441"/>
        <end position="458"/>
    </location>
</feature>
<feature type="transmembrane region" description="Helical" evidence="9">
    <location>
        <begin position="14"/>
        <end position="36"/>
    </location>
</feature>
<dbReference type="GO" id="GO:0016740">
    <property type="term" value="F:transferase activity"/>
    <property type="evidence" value="ECO:0007669"/>
    <property type="project" value="UniProtKB-KW"/>
</dbReference>
<feature type="transmembrane region" description="Helical" evidence="9">
    <location>
        <begin position="522"/>
        <end position="544"/>
    </location>
</feature>
<evidence type="ECO:0000256" key="3">
    <source>
        <dbReference type="ARBA" id="ARBA00022679"/>
    </source>
</evidence>
<reference evidence="11" key="1">
    <citation type="journal article" date="2020" name="New Phytol.">
        <title>Comparative genomics reveals dynamic genome evolution in host specialist ectomycorrhizal fungi.</title>
        <authorList>
            <person name="Lofgren L.A."/>
            <person name="Nguyen N.H."/>
            <person name="Vilgalys R."/>
            <person name="Ruytinx J."/>
            <person name="Liao H.L."/>
            <person name="Branco S."/>
            <person name="Kuo A."/>
            <person name="LaButti K."/>
            <person name="Lipzen A."/>
            <person name="Andreopoulos W."/>
            <person name="Pangilinan J."/>
            <person name="Riley R."/>
            <person name="Hundley H."/>
            <person name="Na H."/>
            <person name="Barry K."/>
            <person name="Grigoriev I.V."/>
            <person name="Stajich J.E."/>
            <person name="Kennedy P.G."/>
        </authorList>
    </citation>
    <scope>NUCLEOTIDE SEQUENCE</scope>
    <source>
        <strain evidence="11">FC203</strain>
    </source>
</reference>
<feature type="transmembrane region" description="Helical" evidence="9">
    <location>
        <begin position="374"/>
        <end position="394"/>
    </location>
</feature>
<dbReference type="Proteomes" id="UP001195769">
    <property type="component" value="Unassembled WGS sequence"/>
</dbReference>
<feature type="transmembrane region" description="Helical" evidence="9">
    <location>
        <begin position="564"/>
        <end position="586"/>
    </location>
</feature>
<keyword evidence="6 9" id="KW-0472">Membrane</keyword>
<feature type="compositionally biased region" description="Polar residues" evidence="8">
    <location>
        <begin position="714"/>
        <end position="733"/>
    </location>
</feature>
<dbReference type="GeneID" id="64672446"/>
<dbReference type="PANTHER" id="PTHR13533">
    <property type="entry name" value="N-ACETYLNEURAMINATE 9-O-ACETYLTRANSFERASE"/>
    <property type="match status" value="1"/>
</dbReference>
<gene>
    <name evidence="11" type="ORF">F5891DRAFT_991824</name>
</gene>
<evidence type="ECO:0000313" key="12">
    <source>
        <dbReference type="Proteomes" id="UP001195769"/>
    </source>
</evidence>
<feature type="transmembrane region" description="Helical" evidence="9">
    <location>
        <begin position="310"/>
        <end position="329"/>
    </location>
</feature>
<evidence type="ECO:0000256" key="2">
    <source>
        <dbReference type="ARBA" id="ARBA00010666"/>
    </source>
</evidence>
<evidence type="ECO:0000259" key="10">
    <source>
        <dbReference type="Pfam" id="PF07779"/>
    </source>
</evidence>
<organism evidence="11 12">
    <name type="scientific">Suillus fuscotomentosus</name>
    <dbReference type="NCBI Taxonomy" id="1912939"/>
    <lineage>
        <taxon>Eukaryota</taxon>
        <taxon>Fungi</taxon>
        <taxon>Dikarya</taxon>
        <taxon>Basidiomycota</taxon>
        <taxon>Agaricomycotina</taxon>
        <taxon>Agaricomycetes</taxon>
        <taxon>Agaricomycetidae</taxon>
        <taxon>Boletales</taxon>
        <taxon>Suillineae</taxon>
        <taxon>Suillaceae</taxon>
        <taxon>Suillus</taxon>
    </lineage>
</organism>
<feature type="transmembrane region" description="Helical" evidence="9">
    <location>
        <begin position="349"/>
        <end position="368"/>
    </location>
</feature>
<evidence type="ECO:0000256" key="1">
    <source>
        <dbReference type="ARBA" id="ARBA00004141"/>
    </source>
</evidence>
<dbReference type="GO" id="GO:0016020">
    <property type="term" value="C:membrane"/>
    <property type="evidence" value="ECO:0007669"/>
    <property type="project" value="UniProtKB-SubCell"/>
</dbReference>
<feature type="transmembrane region" description="Helical" evidence="9">
    <location>
        <begin position="465"/>
        <end position="485"/>
    </location>
</feature>
<dbReference type="EMBL" id="JABBWK010000001">
    <property type="protein sequence ID" value="KAG1908170.1"/>
    <property type="molecule type" value="Genomic_DNA"/>
</dbReference>